<dbReference type="CDD" id="cd08463">
    <property type="entry name" value="PBP2_DntR_like_4"/>
    <property type="match status" value="1"/>
</dbReference>
<keyword evidence="3" id="KW-0805">Transcription regulation</keyword>
<name>A0ABW1WMM2_9HYPH</name>
<dbReference type="EMBL" id="JBHSTT010000023">
    <property type="protein sequence ID" value="MFC6388977.1"/>
    <property type="molecule type" value="Genomic_DNA"/>
</dbReference>
<dbReference type="InterPro" id="IPR036388">
    <property type="entry name" value="WH-like_DNA-bd_sf"/>
</dbReference>
<dbReference type="Gene3D" id="1.10.10.10">
    <property type="entry name" value="Winged helix-like DNA-binding domain superfamily/Winged helix DNA-binding domain"/>
    <property type="match status" value="1"/>
</dbReference>
<evidence type="ECO:0000256" key="5">
    <source>
        <dbReference type="ARBA" id="ARBA00023163"/>
    </source>
</evidence>
<gene>
    <name evidence="7" type="ORF">ACFQDP_06445</name>
</gene>
<dbReference type="Pfam" id="PF03466">
    <property type="entry name" value="LysR_substrate"/>
    <property type="match status" value="1"/>
</dbReference>
<evidence type="ECO:0000256" key="2">
    <source>
        <dbReference type="ARBA" id="ARBA00022458"/>
    </source>
</evidence>
<dbReference type="InterPro" id="IPR005119">
    <property type="entry name" value="LysR_subst-bd"/>
</dbReference>
<accession>A0ABW1WMM2</accession>
<evidence type="ECO:0000313" key="8">
    <source>
        <dbReference type="Proteomes" id="UP001596237"/>
    </source>
</evidence>
<sequence>MKKVAPATLDVRAMRTLLVLLTECNVSRAAERLGQAQPTVSLALKRLREMLGDPLLVRYGGSLVPTERGLDLKVSLEAILSEIDARLTPHPTFDPAHSDRTFRLAANNCLGSVFLPPLVRTIRRAAPGVTVEVGQTPPMEDLLRQMAEGAIDAVIGNWPQPPSHLRISTLLSTDIVCVMRPNHRLARREGRIDLADFLAEGHLSPTSDRNAQLSPIDGRLIELGLKRRIAVTVPEYAMVPYMLAQSDLLFTTGRHFAEQIAQSFAFSLVDAPEELGRMSFYMLWHDCKHHSPAHAWLRRTIRSVAADIRALDPALPDTEARSAMPLCAV</sequence>
<organism evidence="7 8">
    <name type="scientific">Methylorubrum zatmanii</name>
    <dbReference type="NCBI Taxonomy" id="29429"/>
    <lineage>
        <taxon>Bacteria</taxon>
        <taxon>Pseudomonadati</taxon>
        <taxon>Pseudomonadota</taxon>
        <taxon>Alphaproteobacteria</taxon>
        <taxon>Hyphomicrobiales</taxon>
        <taxon>Methylobacteriaceae</taxon>
        <taxon>Methylorubrum</taxon>
    </lineage>
</organism>
<dbReference type="PRINTS" id="PR00039">
    <property type="entry name" value="HTHLYSR"/>
</dbReference>
<comment type="caution">
    <text evidence="7">The sequence shown here is derived from an EMBL/GenBank/DDBJ whole genome shotgun (WGS) entry which is preliminary data.</text>
</comment>
<dbReference type="Gene3D" id="3.40.190.10">
    <property type="entry name" value="Periplasmic binding protein-like II"/>
    <property type="match status" value="2"/>
</dbReference>
<dbReference type="Proteomes" id="UP001596237">
    <property type="component" value="Unassembled WGS sequence"/>
</dbReference>
<evidence type="ECO:0000256" key="3">
    <source>
        <dbReference type="ARBA" id="ARBA00023015"/>
    </source>
</evidence>
<comment type="similarity">
    <text evidence="1">Belongs to the LysR transcriptional regulatory family.</text>
</comment>
<proteinExistence type="inferred from homology"/>
<feature type="domain" description="HTH lysR-type" evidence="6">
    <location>
        <begin position="9"/>
        <end position="66"/>
    </location>
</feature>
<dbReference type="InterPro" id="IPR036390">
    <property type="entry name" value="WH_DNA-bd_sf"/>
</dbReference>
<keyword evidence="4" id="KW-0238">DNA-binding</keyword>
<reference evidence="8" key="1">
    <citation type="journal article" date="2019" name="Int. J. Syst. Evol. Microbiol.">
        <title>The Global Catalogue of Microorganisms (GCM) 10K type strain sequencing project: providing services to taxonomists for standard genome sequencing and annotation.</title>
        <authorList>
            <consortium name="The Broad Institute Genomics Platform"/>
            <consortium name="The Broad Institute Genome Sequencing Center for Infectious Disease"/>
            <person name="Wu L."/>
            <person name="Ma J."/>
        </authorList>
    </citation>
    <scope>NUCLEOTIDE SEQUENCE [LARGE SCALE GENOMIC DNA]</scope>
    <source>
        <strain evidence="8">CCUG 36916</strain>
    </source>
</reference>
<evidence type="ECO:0000259" key="6">
    <source>
        <dbReference type="PROSITE" id="PS50931"/>
    </source>
</evidence>
<keyword evidence="5" id="KW-0804">Transcription</keyword>
<dbReference type="PANTHER" id="PTHR30118:SF15">
    <property type="entry name" value="TRANSCRIPTIONAL REGULATORY PROTEIN"/>
    <property type="match status" value="1"/>
</dbReference>
<dbReference type="Pfam" id="PF00126">
    <property type="entry name" value="HTH_1"/>
    <property type="match status" value="1"/>
</dbReference>
<dbReference type="InterPro" id="IPR000847">
    <property type="entry name" value="LysR_HTH_N"/>
</dbReference>
<evidence type="ECO:0000256" key="1">
    <source>
        <dbReference type="ARBA" id="ARBA00009437"/>
    </source>
</evidence>
<dbReference type="RefSeq" id="WP_009867450.1">
    <property type="nucleotide sequence ID" value="NZ_JBHSTT010000023.1"/>
</dbReference>
<evidence type="ECO:0000313" key="7">
    <source>
        <dbReference type="EMBL" id="MFC6388977.1"/>
    </source>
</evidence>
<dbReference type="PANTHER" id="PTHR30118">
    <property type="entry name" value="HTH-TYPE TRANSCRIPTIONAL REGULATOR LEUO-RELATED"/>
    <property type="match status" value="1"/>
</dbReference>
<dbReference type="InterPro" id="IPR050389">
    <property type="entry name" value="LysR-type_TF"/>
</dbReference>
<protein>
    <submittedName>
        <fullName evidence="7">LysR substrate-binding domain-containing protein</fullName>
    </submittedName>
</protein>
<dbReference type="SUPFAM" id="SSF46785">
    <property type="entry name" value="Winged helix' DNA-binding domain"/>
    <property type="match status" value="1"/>
</dbReference>
<dbReference type="PROSITE" id="PS50931">
    <property type="entry name" value="HTH_LYSR"/>
    <property type="match status" value="1"/>
</dbReference>
<keyword evidence="2" id="KW-0536">Nodulation</keyword>
<keyword evidence="8" id="KW-1185">Reference proteome</keyword>
<evidence type="ECO:0000256" key="4">
    <source>
        <dbReference type="ARBA" id="ARBA00023125"/>
    </source>
</evidence>
<dbReference type="SUPFAM" id="SSF53850">
    <property type="entry name" value="Periplasmic binding protein-like II"/>
    <property type="match status" value="1"/>
</dbReference>